<dbReference type="Pfam" id="PF13625">
    <property type="entry name" value="Helicase_C_3"/>
    <property type="match status" value="1"/>
</dbReference>
<gene>
    <name evidence="2" type="ORF">J4H92_01635</name>
</gene>
<dbReference type="GO" id="GO:0004386">
    <property type="term" value="F:helicase activity"/>
    <property type="evidence" value="ECO:0007669"/>
    <property type="project" value="UniProtKB-KW"/>
</dbReference>
<sequence>MNGALALAASIAAMDRAELGELLAARDVQAPQEIRDPLALAIELLRGDSVAAAVRTTDRSGLEALLLVQEGPPGEASGPAAADPAALSRVRRLGLVGLDTGRDEPVALPEVSEILSDSDLSALRRERGRGIDRDGHEPEGRPQDASWFGAALTAVGQASGLLRALSSRSARLSRRGALTVSAGRDLAQSIHDEAAPVGLLVDLLRALGLVAPFPGYQSADYLGTTAAAAGWLDLPHPERWSALAAALLDELPPELSRTLGLLAAERRPAGHGSAEPPLGLGGIDLGAVVRDLLPEEFPLLPEASLRRAEAWADAAELLGIAVGGVLAPPATPLLAGDVEGALRIASRDFPDPATGLYLQPDLSIIVPGPLAPADERWLHTIADTEQLGVAMTLRLSAPSLTRSLRAGERVDALRARLERLSLTGIPQPLDYLLGDLARKQLAGTLQAAQDHRFGHPPAADPIVRIAATAEAVDAGAAAESADDGTHGRAPSPEIDALIERLLAAAEGTGDLSRRLELAIRDRSPVRVTASAGPDERTFLLLPVALTGSRLRATDQQAGVQRTLPLSAIVAVEAA</sequence>
<evidence type="ECO:0000313" key="2">
    <source>
        <dbReference type="EMBL" id="MBO1900648.1"/>
    </source>
</evidence>
<name>A0A939MGU6_9MICO</name>
<dbReference type="InterPro" id="IPR032830">
    <property type="entry name" value="XPB/Ssl2_N"/>
</dbReference>
<dbReference type="Proteomes" id="UP000664382">
    <property type="component" value="Unassembled WGS sequence"/>
</dbReference>
<organism evidence="2 3">
    <name type="scientific">Leucobacter weissii</name>
    <dbReference type="NCBI Taxonomy" id="1983706"/>
    <lineage>
        <taxon>Bacteria</taxon>
        <taxon>Bacillati</taxon>
        <taxon>Actinomycetota</taxon>
        <taxon>Actinomycetes</taxon>
        <taxon>Micrococcales</taxon>
        <taxon>Microbacteriaceae</taxon>
        <taxon>Leucobacter</taxon>
    </lineage>
</organism>
<keyword evidence="3" id="KW-1185">Reference proteome</keyword>
<accession>A0A939MGU6</accession>
<keyword evidence="2" id="KW-0067">ATP-binding</keyword>
<proteinExistence type="predicted"/>
<dbReference type="AlphaFoldDB" id="A0A939MGU6"/>
<dbReference type="EMBL" id="JAGDYM010000003">
    <property type="protein sequence ID" value="MBO1900648.1"/>
    <property type="molecule type" value="Genomic_DNA"/>
</dbReference>
<dbReference type="RefSeq" id="WP_208095285.1">
    <property type="nucleotide sequence ID" value="NZ_JAGDYM010000003.1"/>
</dbReference>
<comment type="caution">
    <text evidence="2">The sequence shown here is derived from an EMBL/GenBank/DDBJ whole genome shotgun (WGS) entry which is preliminary data.</text>
</comment>
<keyword evidence="2" id="KW-0547">Nucleotide-binding</keyword>
<protein>
    <submittedName>
        <fullName evidence="2">Helicase-associated domain-containing protein</fullName>
    </submittedName>
</protein>
<evidence type="ECO:0000259" key="1">
    <source>
        <dbReference type="Pfam" id="PF13625"/>
    </source>
</evidence>
<reference evidence="2" key="1">
    <citation type="submission" date="2021-03" db="EMBL/GenBank/DDBJ databases">
        <title>Leucobacter chromiisoli sp. nov., isolated from chromium-containing soil of chemical plant.</title>
        <authorList>
            <person name="Xu Z."/>
        </authorList>
    </citation>
    <scope>NUCLEOTIDE SEQUENCE</scope>
    <source>
        <strain evidence="2">S27</strain>
    </source>
</reference>
<evidence type="ECO:0000313" key="3">
    <source>
        <dbReference type="Proteomes" id="UP000664382"/>
    </source>
</evidence>
<keyword evidence="2" id="KW-0378">Hydrolase</keyword>
<keyword evidence="2" id="KW-0347">Helicase</keyword>
<feature type="domain" description="Helicase XPB/Ssl2 N-terminal" evidence="1">
    <location>
        <begin position="356"/>
        <end position="439"/>
    </location>
</feature>